<accession>A0A9W9ZN64</accession>
<evidence type="ECO:0000313" key="3">
    <source>
        <dbReference type="Proteomes" id="UP001163046"/>
    </source>
</evidence>
<protein>
    <submittedName>
        <fullName evidence="2">Uncharacterized protein</fullName>
    </submittedName>
</protein>
<dbReference type="EMBL" id="MU825891">
    <property type="protein sequence ID" value="KAJ7384019.1"/>
    <property type="molecule type" value="Genomic_DNA"/>
</dbReference>
<dbReference type="AlphaFoldDB" id="A0A9W9ZN64"/>
<feature type="region of interest" description="Disordered" evidence="1">
    <location>
        <begin position="1"/>
        <end position="25"/>
    </location>
</feature>
<keyword evidence="3" id="KW-1185">Reference proteome</keyword>
<sequence>MQIGWFTDSGVSGTSEKRKDNRPSNFNGLCRNARNWIHQNGLHFSRASQCSIGVFLDDPPNISALKELFIDFINGASRETIAGAKKKSDAD</sequence>
<name>A0A9W9ZN64_9CNID</name>
<proteinExistence type="predicted"/>
<comment type="caution">
    <text evidence="2">The sequence shown here is derived from an EMBL/GenBank/DDBJ whole genome shotgun (WGS) entry which is preliminary data.</text>
</comment>
<reference evidence="2" key="1">
    <citation type="submission" date="2023-01" db="EMBL/GenBank/DDBJ databases">
        <title>Genome assembly of the deep-sea coral Lophelia pertusa.</title>
        <authorList>
            <person name="Herrera S."/>
            <person name="Cordes E."/>
        </authorList>
    </citation>
    <scope>NUCLEOTIDE SEQUENCE</scope>
    <source>
        <strain evidence="2">USNM1676648</strain>
        <tissue evidence="2">Polyp</tissue>
    </source>
</reference>
<organism evidence="2 3">
    <name type="scientific">Desmophyllum pertusum</name>
    <dbReference type="NCBI Taxonomy" id="174260"/>
    <lineage>
        <taxon>Eukaryota</taxon>
        <taxon>Metazoa</taxon>
        <taxon>Cnidaria</taxon>
        <taxon>Anthozoa</taxon>
        <taxon>Hexacorallia</taxon>
        <taxon>Scleractinia</taxon>
        <taxon>Caryophylliina</taxon>
        <taxon>Caryophylliidae</taxon>
        <taxon>Desmophyllum</taxon>
    </lineage>
</organism>
<gene>
    <name evidence="2" type="ORF">OS493_024031</name>
</gene>
<evidence type="ECO:0000256" key="1">
    <source>
        <dbReference type="SAM" id="MobiDB-lite"/>
    </source>
</evidence>
<dbReference type="Proteomes" id="UP001163046">
    <property type="component" value="Unassembled WGS sequence"/>
</dbReference>
<evidence type="ECO:0000313" key="2">
    <source>
        <dbReference type="EMBL" id="KAJ7384019.1"/>
    </source>
</evidence>